<evidence type="ECO:0000256" key="1">
    <source>
        <dbReference type="SAM" id="MobiDB-lite"/>
    </source>
</evidence>
<protein>
    <submittedName>
        <fullName evidence="3">Uncharacterized protein</fullName>
    </submittedName>
</protein>
<keyword evidence="2" id="KW-1185">Reference proteome</keyword>
<feature type="region of interest" description="Disordered" evidence="1">
    <location>
        <begin position="40"/>
        <end position="74"/>
    </location>
</feature>
<accession>A0A914HL20</accession>
<evidence type="ECO:0000313" key="2">
    <source>
        <dbReference type="Proteomes" id="UP000887572"/>
    </source>
</evidence>
<evidence type="ECO:0000313" key="3">
    <source>
        <dbReference type="WBParaSite" id="Gr19_v10_g17608.t1"/>
    </source>
</evidence>
<feature type="compositionally biased region" description="Basic and acidic residues" evidence="1">
    <location>
        <begin position="47"/>
        <end position="58"/>
    </location>
</feature>
<dbReference type="AlphaFoldDB" id="A0A914HL20"/>
<dbReference type="WBParaSite" id="Gr19_v10_g17608.t1">
    <property type="protein sequence ID" value="Gr19_v10_g17608.t1"/>
    <property type="gene ID" value="Gr19_v10_g17608"/>
</dbReference>
<organism evidence="2 3">
    <name type="scientific">Globodera rostochiensis</name>
    <name type="common">Golden nematode worm</name>
    <name type="synonym">Heterodera rostochiensis</name>
    <dbReference type="NCBI Taxonomy" id="31243"/>
    <lineage>
        <taxon>Eukaryota</taxon>
        <taxon>Metazoa</taxon>
        <taxon>Ecdysozoa</taxon>
        <taxon>Nematoda</taxon>
        <taxon>Chromadorea</taxon>
        <taxon>Rhabditida</taxon>
        <taxon>Tylenchina</taxon>
        <taxon>Tylenchomorpha</taxon>
        <taxon>Tylenchoidea</taxon>
        <taxon>Heteroderidae</taxon>
        <taxon>Heteroderinae</taxon>
        <taxon>Globodera</taxon>
    </lineage>
</organism>
<sequence length="90" mass="10149">MGTTKTLSRRSAAAASSAVISGMMMILKEERRKKWGLEVMKRKKGDRKGEGRGEEAGRTDNNAMNMKWPDERREEAKSKVGRNCCWCAIV</sequence>
<name>A0A914HL20_GLORO</name>
<reference evidence="3" key="1">
    <citation type="submission" date="2022-11" db="UniProtKB">
        <authorList>
            <consortium name="WormBaseParasite"/>
        </authorList>
    </citation>
    <scope>IDENTIFICATION</scope>
</reference>
<proteinExistence type="predicted"/>
<dbReference type="Proteomes" id="UP000887572">
    <property type="component" value="Unplaced"/>
</dbReference>